<keyword evidence="1" id="KW-0175">Coiled coil</keyword>
<gene>
    <name evidence="3" type="ORF">ANDGO_02127</name>
</gene>
<sequence>MLAAIVSRIIPNFARLLQFPSPSVTHLIDSLSATSVSTFPSSSSSPSPRHRRYRQDMGSVSQQQKPHSLSRGNMHIYNSAPLLVPFSALQKIQIKAVGDNGAEVGLEKEKHLDQKQDEEREQELMMMNVMKNSMHDSSVASTHASSSSFMLFQDASAPTHAAMLGEAVYNNAVLEVKVAKLRSEVKRLRLKISILERTKKQSLPASSSLLPTPIPAPMQLVS</sequence>
<feature type="compositionally biased region" description="Polar residues" evidence="2">
    <location>
        <begin position="58"/>
        <end position="71"/>
    </location>
</feature>
<dbReference type="AlphaFoldDB" id="A0A8K0F4M3"/>
<organism evidence="3 4">
    <name type="scientific">Andalucia godoyi</name>
    <name type="common">Flagellate</name>
    <dbReference type="NCBI Taxonomy" id="505711"/>
    <lineage>
        <taxon>Eukaryota</taxon>
        <taxon>Discoba</taxon>
        <taxon>Jakobida</taxon>
        <taxon>Andalucina</taxon>
        <taxon>Andaluciidae</taxon>
        <taxon>Andalucia</taxon>
    </lineage>
</organism>
<feature type="region of interest" description="Disordered" evidence="2">
    <location>
        <begin position="35"/>
        <end position="72"/>
    </location>
</feature>
<proteinExistence type="predicted"/>
<keyword evidence="4" id="KW-1185">Reference proteome</keyword>
<dbReference type="EMBL" id="VRVR01000005">
    <property type="protein sequence ID" value="KAF0853022.1"/>
    <property type="molecule type" value="Genomic_DNA"/>
</dbReference>
<evidence type="ECO:0000256" key="2">
    <source>
        <dbReference type="SAM" id="MobiDB-lite"/>
    </source>
</evidence>
<evidence type="ECO:0000313" key="3">
    <source>
        <dbReference type="EMBL" id="KAF0853022.1"/>
    </source>
</evidence>
<evidence type="ECO:0000313" key="4">
    <source>
        <dbReference type="Proteomes" id="UP000799049"/>
    </source>
</evidence>
<dbReference type="Proteomes" id="UP000799049">
    <property type="component" value="Unassembled WGS sequence"/>
</dbReference>
<protein>
    <submittedName>
        <fullName evidence="3">Putative mitochondrial protein</fullName>
    </submittedName>
</protein>
<evidence type="ECO:0000256" key="1">
    <source>
        <dbReference type="SAM" id="Coils"/>
    </source>
</evidence>
<reference evidence="3" key="1">
    <citation type="submission" date="2019-09" db="EMBL/GenBank/DDBJ databases">
        <title>The Mitochondrial Proteome of the Jakobid, Andalucia godoyi, a Protist With the Most Gene-Rich and Bacteria-Like Mitochondrial Genome.</title>
        <authorList>
            <person name="Gray M.W."/>
            <person name="Burger G."/>
            <person name="Derelle R."/>
            <person name="Klimes V."/>
            <person name="Leger M."/>
            <person name="Sarrasin M."/>
            <person name="Vlcek C."/>
            <person name="Roger A.J."/>
            <person name="Elias M."/>
            <person name="Lang B.F."/>
        </authorList>
    </citation>
    <scope>NUCLEOTIDE SEQUENCE</scope>
    <source>
        <strain evidence="3">And28</strain>
    </source>
</reference>
<accession>A0A8K0F4M3</accession>
<feature type="compositionally biased region" description="Low complexity" evidence="2">
    <location>
        <begin position="35"/>
        <end position="47"/>
    </location>
</feature>
<name>A0A8K0F4M3_ANDGO</name>
<comment type="caution">
    <text evidence="3">The sequence shown here is derived from an EMBL/GenBank/DDBJ whole genome shotgun (WGS) entry which is preliminary data.</text>
</comment>
<feature type="coiled-coil region" evidence="1">
    <location>
        <begin position="171"/>
        <end position="198"/>
    </location>
</feature>